<evidence type="ECO:0000313" key="9">
    <source>
        <dbReference type="Proteomes" id="UP001629745"/>
    </source>
</evidence>
<dbReference type="Pfam" id="PF13087">
    <property type="entry name" value="AAA_12"/>
    <property type="match status" value="1"/>
</dbReference>
<dbReference type="PANTHER" id="PTHR43788">
    <property type="entry name" value="DNA2/NAM7 HELICASE FAMILY MEMBER"/>
    <property type="match status" value="1"/>
</dbReference>
<keyword evidence="4" id="KW-0067">ATP-binding</keyword>
<feature type="region of interest" description="Disordered" evidence="5">
    <location>
        <begin position="518"/>
        <end position="539"/>
    </location>
</feature>
<dbReference type="InterPro" id="IPR050534">
    <property type="entry name" value="Coronavir_polyprotein_1ab"/>
</dbReference>
<name>A0ABW9FG50_9NOCA</name>
<reference evidence="8 9" key="1">
    <citation type="submission" date="2023-11" db="EMBL/GenBank/DDBJ databases">
        <authorList>
            <person name="Val-Calvo J."/>
            <person name="Scortti M."/>
            <person name="Vazquez-Boland J."/>
        </authorList>
    </citation>
    <scope>NUCLEOTIDE SEQUENCE [LARGE SCALE GENOMIC DNA]</scope>
    <source>
        <strain evidence="8 9">PAM 2766</strain>
    </source>
</reference>
<keyword evidence="3" id="KW-0347">Helicase</keyword>
<dbReference type="PANTHER" id="PTHR43788:SF8">
    <property type="entry name" value="DNA-BINDING PROTEIN SMUBP-2"/>
    <property type="match status" value="1"/>
</dbReference>
<gene>
    <name evidence="8" type="ORF">ABEU20_002322</name>
</gene>
<evidence type="ECO:0000256" key="5">
    <source>
        <dbReference type="SAM" id="MobiDB-lite"/>
    </source>
</evidence>
<feature type="region of interest" description="Disordered" evidence="5">
    <location>
        <begin position="1153"/>
        <end position="1174"/>
    </location>
</feature>
<organism evidence="8 9">
    <name type="scientific">Rhodococcus parequi</name>
    <dbReference type="NCBI Taxonomy" id="3137122"/>
    <lineage>
        <taxon>Bacteria</taxon>
        <taxon>Bacillati</taxon>
        <taxon>Actinomycetota</taxon>
        <taxon>Actinomycetes</taxon>
        <taxon>Mycobacteriales</taxon>
        <taxon>Nocardiaceae</taxon>
        <taxon>Rhodococcus</taxon>
    </lineage>
</organism>
<keyword evidence="9" id="KW-1185">Reference proteome</keyword>
<evidence type="ECO:0000256" key="3">
    <source>
        <dbReference type="ARBA" id="ARBA00022806"/>
    </source>
</evidence>
<evidence type="ECO:0000313" key="8">
    <source>
        <dbReference type="EMBL" id="MFM1723750.1"/>
    </source>
</evidence>
<keyword evidence="2" id="KW-0378">Hydrolase</keyword>
<dbReference type="InterPro" id="IPR038720">
    <property type="entry name" value="YprB_RNase_H-like_dom"/>
</dbReference>
<feature type="domain" description="YprB ribonuclease H-like" evidence="7">
    <location>
        <begin position="316"/>
        <end position="509"/>
    </location>
</feature>
<evidence type="ECO:0000259" key="7">
    <source>
        <dbReference type="Pfam" id="PF13482"/>
    </source>
</evidence>
<evidence type="ECO:0000259" key="6">
    <source>
        <dbReference type="Pfam" id="PF13087"/>
    </source>
</evidence>
<dbReference type="InterPro" id="IPR012337">
    <property type="entry name" value="RNaseH-like_sf"/>
</dbReference>
<dbReference type="SUPFAM" id="SSF53098">
    <property type="entry name" value="Ribonuclease H-like"/>
    <property type="match status" value="1"/>
</dbReference>
<protein>
    <submittedName>
        <fullName evidence="8">TM0106 family RecB-like putative nuclease</fullName>
    </submittedName>
</protein>
<evidence type="ECO:0000256" key="2">
    <source>
        <dbReference type="ARBA" id="ARBA00022801"/>
    </source>
</evidence>
<evidence type="ECO:0000256" key="4">
    <source>
        <dbReference type="ARBA" id="ARBA00022840"/>
    </source>
</evidence>
<accession>A0ABW9FG50</accession>
<dbReference type="Pfam" id="PF13604">
    <property type="entry name" value="AAA_30"/>
    <property type="match status" value="1"/>
</dbReference>
<dbReference type="InterPro" id="IPR027417">
    <property type="entry name" value="P-loop_NTPase"/>
</dbReference>
<proteinExistence type="predicted"/>
<dbReference type="InterPro" id="IPR047187">
    <property type="entry name" value="SF1_C_Upf1"/>
</dbReference>
<dbReference type="RefSeq" id="WP_420164300.1">
    <property type="nucleotide sequence ID" value="NZ_JBDLNV010000003.1"/>
</dbReference>
<comment type="caution">
    <text evidence="8">The sequence shown here is derived from an EMBL/GenBank/DDBJ whole genome shotgun (WGS) entry which is preliminary data.</text>
</comment>
<dbReference type="NCBIfam" id="TIGR03491">
    <property type="entry name" value="TM0106 family RecB-like putative nuclease"/>
    <property type="match status" value="1"/>
</dbReference>
<dbReference type="Proteomes" id="UP001629745">
    <property type="component" value="Unassembled WGS sequence"/>
</dbReference>
<dbReference type="EMBL" id="JBDLNV010000003">
    <property type="protein sequence ID" value="MFM1723750.1"/>
    <property type="molecule type" value="Genomic_DNA"/>
</dbReference>
<dbReference type="InterPro" id="IPR019993">
    <property type="entry name" value="RecB_nuclease_TM0106_put"/>
</dbReference>
<evidence type="ECO:0000256" key="1">
    <source>
        <dbReference type="ARBA" id="ARBA00022741"/>
    </source>
</evidence>
<dbReference type="CDD" id="cd17934">
    <property type="entry name" value="DEXXQc_Upf1-like"/>
    <property type="match status" value="1"/>
</dbReference>
<dbReference type="Gene3D" id="3.40.50.300">
    <property type="entry name" value="P-loop containing nucleotide triphosphate hydrolases"/>
    <property type="match status" value="2"/>
</dbReference>
<dbReference type="InterPro" id="IPR041679">
    <property type="entry name" value="DNA2/NAM7-like_C"/>
</dbReference>
<dbReference type="SUPFAM" id="SSF52540">
    <property type="entry name" value="P-loop containing nucleoside triphosphate hydrolases"/>
    <property type="match status" value="1"/>
</dbReference>
<keyword evidence="1" id="KW-0547">Nucleotide-binding</keyword>
<dbReference type="Pfam" id="PF13482">
    <property type="entry name" value="RNase_H_2"/>
    <property type="match status" value="1"/>
</dbReference>
<feature type="domain" description="DNA2/NAM7 helicase-like C-terminal" evidence="6">
    <location>
        <begin position="951"/>
        <end position="1126"/>
    </location>
</feature>
<dbReference type="CDD" id="cd18808">
    <property type="entry name" value="SF1_C_Upf1"/>
    <property type="match status" value="1"/>
</dbReference>
<sequence length="1174" mass="126466">MFLQGDAIVYSTGDLTAAAACEFALLRRLDGLLGFAARSPAPGADPMLQRASRLGAAHERRVLGDFESRYGRVETLARPEYTAVGLFDAHRATITAALAGVPVIHQGTFFDGRFLGFCDFLVREDENGPAYTVYDAKLSRHVEVAALLQLAAYADALDAAGIPPAPEVHLLLGDGTDSVHSLADLLPVYRARRAALQRILDRHRAGDAPAVWGDDRYMACGRCETCAPEVGSRRDLLLVAGIRMSTREKLVSAGVTTIDALAAADAPVPGMSPAALGALRAQAAIQIRQETSGTTEHEVFDPAALAALPPPDPGDIYFDFEGDPLWAESGSANWGLEYLFGVLEESAAGGTPLFRPFWAHDRTEERRALSAFLAYVRERRAAHPDMHIYHYAAYEKSALLRLAGRHGVGEEDVDELLRDDVLVDLYPIVRASLRIGERSYSIKKLEPLYMGDRLRGNDVTTAADSVVAYGRYCDLRDQGRSGEAAEVLREIGAYNEDDCVSTRELRNWLLARAAEHGVFPRPRDTPPTATEPEEDSAAERTLRDFAGEGPAAARSADQQAAALAAAAVGYHRRERKPFWWAHFTRLNDPVDEWPDTGDVLVVDDAEVVQSWHKSTPKQRKQRRHVRLTGTFRTGSAVTAGAEVFPLYDTPVPGAKTAARPGGRAWSTAVVLSVGTDANFDDVVVIEELLTGDAEFDATPMALTPGHPIATVRIERAIEEFARATADALPGLPANAATDILRRVPPRLRSGSALPTIRGSDAATAIAAALADLDDSYLAVQGPPGTGKTFTGGRVVARLVAAHGWRVGVVAQSHSVVENMLDAIVDAGVDGSLVAKKAGPAQGRRWTTIPATAYPDFVSDAPAGCVIGGTAWDFAHSDRVPVGSLDLLVIDEAGQFSLANTIAVSACARNLLLLGDPQQLPQVSQGTHPETVDESALGWLAAGYDALPRDRGYFLERTWRMHPSLCERVSRLSYDGRLRSEEPVTTARHLAGIEPGVHTEIVEHVGRSTDSPEESAAIVTRIRALIGRAWTDPSAFDGTRPLGQADVLVVAPFNAQVARLRQYLAAAGLPDVPVGTVDRFQGRQAAVVLVSMTASTADDAPRGMSFLLSRNRLNVAVSRGKWCAVVVRSRTFAHHLPPTPTALAELGAFLRLAPEPDEDRDDMRLGQPKHIPSPR</sequence>